<keyword evidence="3" id="KW-0539">Nucleus</keyword>
<name>A0A0L0HIW2_SPIPD</name>
<reference evidence="5 6" key="1">
    <citation type="submission" date="2009-08" db="EMBL/GenBank/DDBJ databases">
        <title>The Genome Sequence of Spizellomyces punctatus strain DAOM BR117.</title>
        <authorList>
            <consortium name="The Broad Institute Genome Sequencing Platform"/>
            <person name="Russ C."/>
            <person name="Cuomo C."/>
            <person name="Shea T."/>
            <person name="Young S.K."/>
            <person name="Zeng Q."/>
            <person name="Koehrsen M."/>
            <person name="Haas B."/>
            <person name="Borodovsky M."/>
            <person name="Guigo R."/>
            <person name="Alvarado L."/>
            <person name="Berlin A."/>
            <person name="Bochicchio J."/>
            <person name="Borenstein D."/>
            <person name="Chapman S."/>
            <person name="Chen Z."/>
            <person name="Engels R."/>
            <person name="Freedman E."/>
            <person name="Gellesch M."/>
            <person name="Goldberg J."/>
            <person name="Griggs A."/>
            <person name="Gujja S."/>
            <person name="Heiman D."/>
            <person name="Hepburn T."/>
            <person name="Howarth C."/>
            <person name="Jen D."/>
            <person name="Larson L."/>
            <person name="Lewis B."/>
            <person name="Mehta T."/>
            <person name="Park D."/>
            <person name="Pearson M."/>
            <person name="Roberts A."/>
            <person name="Saif S."/>
            <person name="Shenoy N."/>
            <person name="Sisk P."/>
            <person name="Stolte C."/>
            <person name="Sykes S."/>
            <person name="Thomson T."/>
            <person name="Walk T."/>
            <person name="White J."/>
            <person name="Yandava C."/>
            <person name="Burger G."/>
            <person name="Gray M.W."/>
            <person name="Holland P.W.H."/>
            <person name="King N."/>
            <person name="Lang F.B.F."/>
            <person name="Roger A.J."/>
            <person name="Ruiz-Trillo I."/>
            <person name="Lander E."/>
            <person name="Nusbaum C."/>
        </authorList>
    </citation>
    <scope>NUCLEOTIDE SEQUENCE [LARGE SCALE GENOMIC DNA]</scope>
    <source>
        <strain evidence="5 6">DAOM BR117</strain>
    </source>
</reference>
<dbReference type="RefSeq" id="XP_016608869.1">
    <property type="nucleotide sequence ID" value="XM_016757318.1"/>
</dbReference>
<feature type="compositionally biased region" description="Basic and acidic residues" evidence="4">
    <location>
        <begin position="379"/>
        <end position="389"/>
    </location>
</feature>
<dbReference type="AlphaFoldDB" id="A0A0L0HIW2"/>
<dbReference type="OrthoDB" id="10260285at2759"/>
<evidence type="ECO:0000256" key="1">
    <source>
        <dbReference type="ARBA" id="ARBA00004123"/>
    </source>
</evidence>
<dbReference type="GO" id="GO:0006368">
    <property type="term" value="P:transcription elongation by RNA polymerase II"/>
    <property type="evidence" value="ECO:0007669"/>
    <property type="project" value="InterPro"/>
</dbReference>
<keyword evidence="6" id="KW-1185">Reference proteome</keyword>
<dbReference type="InParanoid" id="A0A0L0HIW2"/>
<evidence type="ECO:0008006" key="7">
    <source>
        <dbReference type="Google" id="ProtNLM"/>
    </source>
</evidence>
<dbReference type="GeneID" id="27692286"/>
<evidence type="ECO:0000313" key="6">
    <source>
        <dbReference type="Proteomes" id="UP000053201"/>
    </source>
</evidence>
<evidence type="ECO:0000256" key="3">
    <source>
        <dbReference type="ARBA" id="ARBA00023242"/>
    </source>
</evidence>
<accession>A0A0L0HIW2</accession>
<evidence type="ECO:0000256" key="4">
    <source>
        <dbReference type="SAM" id="MobiDB-lite"/>
    </source>
</evidence>
<feature type="region of interest" description="Disordered" evidence="4">
    <location>
        <begin position="379"/>
        <end position="431"/>
    </location>
</feature>
<dbReference type="EMBL" id="KQ257455">
    <property type="protein sequence ID" value="KND00830.1"/>
    <property type="molecule type" value="Genomic_DNA"/>
</dbReference>
<organism evidence="5 6">
    <name type="scientific">Spizellomyces punctatus (strain DAOM BR117)</name>
    <dbReference type="NCBI Taxonomy" id="645134"/>
    <lineage>
        <taxon>Eukaryota</taxon>
        <taxon>Fungi</taxon>
        <taxon>Fungi incertae sedis</taxon>
        <taxon>Chytridiomycota</taxon>
        <taxon>Chytridiomycota incertae sedis</taxon>
        <taxon>Chytridiomycetes</taxon>
        <taxon>Spizellomycetales</taxon>
        <taxon>Spizellomycetaceae</taxon>
        <taxon>Spizellomyces</taxon>
    </lineage>
</organism>
<evidence type="ECO:0000313" key="5">
    <source>
        <dbReference type="EMBL" id="KND00830.1"/>
    </source>
</evidence>
<dbReference type="GO" id="GO:0003682">
    <property type="term" value="F:chromatin binding"/>
    <property type="evidence" value="ECO:0007669"/>
    <property type="project" value="TreeGrafter"/>
</dbReference>
<dbReference type="GO" id="GO:0016593">
    <property type="term" value="C:Cdc73/Paf1 complex"/>
    <property type="evidence" value="ECO:0007669"/>
    <property type="project" value="InterPro"/>
</dbReference>
<dbReference type="eggNOG" id="KOG2478">
    <property type="taxonomic scope" value="Eukaryota"/>
</dbReference>
<dbReference type="FunCoup" id="A0A0L0HIW2">
    <property type="interactions" value="567"/>
</dbReference>
<proteinExistence type="inferred from homology"/>
<gene>
    <name evidence="5" type="ORF">SPPG_09161</name>
</gene>
<sequence length="431" mass="49891">MSKHRQQETKKYGNDWAFRYVYRNDLPDLPFQPKLLEYPFPPDRLYRYEPNSLSDKFFFEVCGPDNENGVPCAPLGMGFLEDSFRNPDAKLVPQQLDPEDEELLAKPHQLNTAKAKSKEISFANSPLFLRRTNVNMAGEAKTYGRVQMGIERQMGVSIMRDEKLAKHIHHTEEDKLKTIENTFEAVKKFSIDNLKHPDGKDVKAVEIFPIFPDFSGAWPDRVTLSVFDCDPLEKSATTRKKIEPGSDKALALEEAVLKPLQNPETQETVLGYYTPTEESIIKIRAKRNREEEFGSDEEGEEEFDFRHVRDYHYDARTEHLRQLVLRFDNDNRGVFYKRMEGRVNLKRKRARGINEEEEEWERPTRLTLTRRPLTDDDRHKRKAVVKEDLGIDESVSIQASQSPEIRRADAPTRGDNGTSDIDSLAGDGEQR</sequence>
<dbReference type="Pfam" id="PF03985">
    <property type="entry name" value="Paf1"/>
    <property type="match status" value="1"/>
</dbReference>
<dbReference type="GO" id="GO:0000993">
    <property type="term" value="F:RNA polymerase II complex binding"/>
    <property type="evidence" value="ECO:0007669"/>
    <property type="project" value="TreeGrafter"/>
</dbReference>
<dbReference type="STRING" id="645134.A0A0L0HIW2"/>
<dbReference type="VEuPathDB" id="FungiDB:SPPG_09161"/>
<comment type="subcellular location">
    <subcellularLocation>
        <location evidence="1">Nucleus</location>
    </subcellularLocation>
</comment>
<comment type="similarity">
    <text evidence="2">Belongs to the PAF1 family.</text>
</comment>
<dbReference type="PANTHER" id="PTHR23188:SF12">
    <property type="entry name" value="RNA POLYMERASE II-ASSOCIATED FACTOR 1 HOMOLOG"/>
    <property type="match status" value="1"/>
</dbReference>
<protein>
    <recommendedName>
        <fullName evidence="7">RNA polymerase II-associated factor 1 homolog</fullName>
    </recommendedName>
</protein>
<evidence type="ECO:0000256" key="2">
    <source>
        <dbReference type="ARBA" id="ARBA00007560"/>
    </source>
</evidence>
<dbReference type="Proteomes" id="UP000053201">
    <property type="component" value="Unassembled WGS sequence"/>
</dbReference>
<dbReference type="OMA" id="LVCRIKY"/>
<dbReference type="InterPro" id="IPR007133">
    <property type="entry name" value="RNA_pol_II-assoc_Paf1"/>
</dbReference>
<dbReference type="PANTHER" id="PTHR23188">
    <property type="entry name" value="RNA POLYMERASE II-ASSOCIATED FACTOR 1 HOMOLOG"/>
    <property type="match status" value="1"/>
</dbReference>